<dbReference type="AlphaFoldDB" id="A0A3N4HQW8"/>
<organism evidence="1 2">
    <name type="scientific">Ascobolus immersus RN42</name>
    <dbReference type="NCBI Taxonomy" id="1160509"/>
    <lineage>
        <taxon>Eukaryota</taxon>
        <taxon>Fungi</taxon>
        <taxon>Dikarya</taxon>
        <taxon>Ascomycota</taxon>
        <taxon>Pezizomycotina</taxon>
        <taxon>Pezizomycetes</taxon>
        <taxon>Pezizales</taxon>
        <taxon>Ascobolaceae</taxon>
        <taxon>Ascobolus</taxon>
    </lineage>
</organism>
<evidence type="ECO:0000313" key="2">
    <source>
        <dbReference type="Proteomes" id="UP000275078"/>
    </source>
</evidence>
<name>A0A3N4HQW8_ASCIM</name>
<dbReference type="Proteomes" id="UP000275078">
    <property type="component" value="Unassembled WGS sequence"/>
</dbReference>
<sequence>MAHATASVDEIAARFEGFWDLPEGVAEDSLLAEDLWDIRADIGDGPTWLSDTVGHESAADSTNKFRVYKAWSLYRDCFYYSSDTWESSKYERKYPGYGLMLFSMQRDDYGNLSSMPHDGIIAAEYLKDIASGITQKLSSTLRKPLAQEAVLPLELGLCPFPDGSYSLWSQKRTCTYFVGAILFDTELLDAYCSELGTLSRDELLQNIISATSLHEATSLHVFRGRKDRNPYHDVELGFDATKYRDLFLSLGCEDDPVRPNLRIEGEEIWIDIHLFLGIPNDVLNIRGRGQNRFGNFIDTIPAHPSERLLLVSLAFRECLFLLDQLRGRQSVAIRQIKSLVSNGDYEEIAGVLKRLLFEETATETILKLCFFNELIITLCVHRMPSVEARIYSYLYHVAY</sequence>
<reference evidence="1 2" key="1">
    <citation type="journal article" date="2018" name="Nat. Ecol. Evol.">
        <title>Pezizomycetes genomes reveal the molecular basis of ectomycorrhizal truffle lifestyle.</title>
        <authorList>
            <person name="Murat C."/>
            <person name="Payen T."/>
            <person name="Noel B."/>
            <person name="Kuo A."/>
            <person name="Morin E."/>
            <person name="Chen J."/>
            <person name="Kohler A."/>
            <person name="Krizsan K."/>
            <person name="Balestrini R."/>
            <person name="Da Silva C."/>
            <person name="Montanini B."/>
            <person name="Hainaut M."/>
            <person name="Levati E."/>
            <person name="Barry K.W."/>
            <person name="Belfiori B."/>
            <person name="Cichocki N."/>
            <person name="Clum A."/>
            <person name="Dockter R.B."/>
            <person name="Fauchery L."/>
            <person name="Guy J."/>
            <person name="Iotti M."/>
            <person name="Le Tacon F."/>
            <person name="Lindquist E.A."/>
            <person name="Lipzen A."/>
            <person name="Malagnac F."/>
            <person name="Mello A."/>
            <person name="Molinier V."/>
            <person name="Miyauchi S."/>
            <person name="Poulain J."/>
            <person name="Riccioni C."/>
            <person name="Rubini A."/>
            <person name="Sitrit Y."/>
            <person name="Splivallo R."/>
            <person name="Traeger S."/>
            <person name="Wang M."/>
            <person name="Zifcakova L."/>
            <person name="Wipf D."/>
            <person name="Zambonelli A."/>
            <person name="Paolocci F."/>
            <person name="Nowrousian M."/>
            <person name="Ottonello S."/>
            <person name="Baldrian P."/>
            <person name="Spatafora J.W."/>
            <person name="Henrissat B."/>
            <person name="Nagy L.G."/>
            <person name="Aury J.M."/>
            <person name="Wincker P."/>
            <person name="Grigoriev I.V."/>
            <person name="Bonfante P."/>
            <person name="Martin F.M."/>
        </authorList>
    </citation>
    <scope>NUCLEOTIDE SEQUENCE [LARGE SCALE GENOMIC DNA]</scope>
    <source>
        <strain evidence="1 2">RN42</strain>
    </source>
</reference>
<dbReference type="EMBL" id="ML119748">
    <property type="protein sequence ID" value="RPA76233.1"/>
    <property type="molecule type" value="Genomic_DNA"/>
</dbReference>
<accession>A0A3N4HQW8</accession>
<evidence type="ECO:0000313" key="1">
    <source>
        <dbReference type="EMBL" id="RPA76233.1"/>
    </source>
</evidence>
<proteinExistence type="predicted"/>
<keyword evidence="2" id="KW-1185">Reference proteome</keyword>
<protein>
    <submittedName>
        <fullName evidence="1">Uncharacterized protein</fullName>
    </submittedName>
</protein>
<gene>
    <name evidence="1" type="ORF">BJ508DRAFT_417672</name>
</gene>